<organism evidence="1 2">
    <name type="scientific">Thiopseudomonas denitrificans</name>
    <dbReference type="NCBI Taxonomy" id="1501432"/>
    <lineage>
        <taxon>Bacteria</taxon>
        <taxon>Pseudomonadati</taxon>
        <taxon>Pseudomonadota</taxon>
        <taxon>Gammaproteobacteria</taxon>
        <taxon>Pseudomonadales</taxon>
        <taxon>Pseudomonadaceae</taxon>
        <taxon>Thiopseudomonas</taxon>
    </lineage>
</organism>
<gene>
    <name evidence="1" type="ORF">DFQ45_11024</name>
</gene>
<dbReference type="Proteomes" id="UP000294575">
    <property type="component" value="Unassembled WGS sequence"/>
</dbReference>
<protein>
    <submittedName>
        <fullName evidence="1">Dicarboxylate transport</fullName>
    </submittedName>
</protein>
<dbReference type="Pfam" id="PF11739">
    <property type="entry name" value="YdbH-like"/>
    <property type="match status" value="1"/>
</dbReference>
<accession>A0A4R6TU01</accession>
<dbReference type="EMBL" id="SNYK01000010">
    <property type="protein sequence ID" value="TDQ36811.1"/>
    <property type="molecule type" value="Genomic_DNA"/>
</dbReference>
<name>A0A4R6TU01_9GAMM</name>
<evidence type="ECO:0000313" key="2">
    <source>
        <dbReference type="Proteomes" id="UP000294575"/>
    </source>
</evidence>
<comment type="caution">
    <text evidence="1">The sequence shown here is derived from an EMBL/GenBank/DDBJ whole genome shotgun (WGS) entry which is preliminary data.</text>
</comment>
<proteinExistence type="predicted"/>
<evidence type="ECO:0000313" key="1">
    <source>
        <dbReference type="EMBL" id="TDQ36811.1"/>
    </source>
</evidence>
<dbReference type="AlphaFoldDB" id="A0A4R6TU01"/>
<sequence length="698" mass="76153">MSNTPPVRATRPSRAGTLLRLLLLLALLVTALLAWLPVLLPQVLQQQGISLHWQGARWGLHGLELRQLQLEHEGQSLQASDVQLDWRWAGYPLQSLSIGELKLAAVLPKQNDTTATDGDNGLAALAPWLPQQLSIDSLEADIAGVGRIGGSLRVQTDAGRPLWQPARLELDFELTRLNPQWLDGIPPELQPEQLRIRTLTRPDSESAPDALQSLSLDIHSLGRSQAQLSGILNLHHDSGWRGTLEQARLHLELPRLELAGVPLEHLQTQLHFTATADERGFGLQLSQPATLTVNQLDADPQTRLQQVSLTLARLQLDGEWQTGGNISLEADYHAAAGQLQHPLLRAQGWNATGTLSGHLSDLQATAAVSNADGLQLNSNWLLQGNDLGGQVTLTDVFLRAGNPLQKTLPDWPALVEFDNGRLGGQASISLPARKPLQVTGQLNGNGLGGIVNRSEMGGLDFTAFFRLDQGGQLRLDMPRLVVGELDPGVPVRQLTVLDGSYSGHLDHLLQGSASWSSIRGSLLGGEFSVKANRIRLDADNRLQLQLAGIQLQDALALYPTEGLYGQATIDGSLPLLINSQGVFVEQGQLQARQPGTLRFQSEQIRSLGRANPGMQLVAEALDDFHFNVLSSKLDYEPSGKLLFNVRLEGKNPAVEQGRPIHLNLNLEEDLPALLASIQLSNHVSETIQERIRQRLQNR</sequence>
<dbReference type="InterPro" id="IPR021730">
    <property type="entry name" value="YdbH"/>
</dbReference>
<keyword evidence="2" id="KW-1185">Reference proteome</keyword>
<reference evidence="1 2" key="1">
    <citation type="submission" date="2019-03" db="EMBL/GenBank/DDBJ databases">
        <title>Genomic Encyclopedia of Type Strains, Phase IV (KMG-IV): sequencing the most valuable type-strain genomes for metagenomic binning, comparative biology and taxonomic classification.</title>
        <authorList>
            <person name="Goeker M."/>
        </authorList>
    </citation>
    <scope>NUCLEOTIDE SEQUENCE [LARGE SCALE GENOMIC DNA]</scope>
    <source>
        <strain evidence="1 2">DSM 28679</strain>
    </source>
</reference>
<dbReference type="RefSeq" id="WP_166627878.1">
    <property type="nucleotide sequence ID" value="NZ_LNJZ01000009.1"/>
</dbReference>